<gene>
    <name evidence="2" type="ORF">TNCT_443401</name>
</gene>
<reference evidence="2" key="1">
    <citation type="submission" date="2020-07" db="EMBL/GenBank/DDBJ databases">
        <title>Multicomponent nature underlies the extraordinary mechanical properties of spider dragline silk.</title>
        <authorList>
            <person name="Kono N."/>
            <person name="Nakamura H."/>
            <person name="Mori M."/>
            <person name="Yoshida Y."/>
            <person name="Ohtoshi R."/>
            <person name="Malay A.D."/>
            <person name="Moran D.A.P."/>
            <person name="Tomita M."/>
            <person name="Numata K."/>
            <person name="Arakawa K."/>
        </authorList>
    </citation>
    <scope>NUCLEOTIDE SEQUENCE</scope>
</reference>
<dbReference type="Proteomes" id="UP000887116">
    <property type="component" value="Unassembled WGS sequence"/>
</dbReference>
<organism evidence="2 3">
    <name type="scientific">Trichonephila clavata</name>
    <name type="common">Joro spider</name>
    <name type="synonym">Nephila clavata</name>
    <dbReference type="NCBI Taxonomy" id="2740835"/>
    <lineage>
        <taxon>Eukaryota</taxon>
        <taxon>Metazoa</taxon>
        <taxon>Ecdysozoa</taxon>
        <taxon>Arthropoda</taxon>
        <taxon>Chelicerata</taxon>
        <taxon>Arachnida</taxon>
        <taxon>Araneae</taxon>
        <taxon>Araneomorphae</taxon>
        <taxon>Entelegynae</taxon>
        <taxon>Araneoidea</taxon>
        <taxon>Nephilidae</taxon>
        <taxon>Trichonephila</taxon>
    </lineage>
</organism>
<dbReference type="EMBL" id="BMAO01014271">
    <property type="protein sequence ID" value="GFQ93947.1"/>
    <property type="molecule type" value="Genomic_DNA"/>
</dbReference>
<dbReference type="OrthoDB" id="10556539at2759"/>
<comment type="caution">
    <text evidence="2">The sequence shown here is derived from an EMBL/GenBank/DDBJ whole genome shotgun (WGS) entry which is preliminary data.</text>
</comment>
<evidence type="ECO:0000313" key="3">
    <source>
        <dbReference type="Proteomes" id="UP000887116"/>
    </source>
</evidence>
<evidence type="ECO:0000256" key="1">
    <source>
        <dbReference type="SAM" id="MobiDB-lite"/>
    </source>
</evidence>
<proteinExistence type="predicted"/>
<accession>A0A8X6IGD0</accession>
<keyword evidence="3" id="KW-1185">Reference proteome</keyword>
<sequence length="93" mass="10548">MKHSEGSVRALLDGSRNSPGNTMVFPNTISSQDALRFFLVHARRPNRVTDYDSVHSVSWYRKACLGTMEQPYYSKKGGTEQYRCAVFPTWISG</sequence>
<dbReference type="AlphaFoldDB" id="A0A8X6IGD0"/>
<protein>
    <submittedName>
        <fullName evidence="2">Uncharacterized protein</fullName>
    </submittedName>
</protein>
<evidence type="ECO:0000313" key="2">
    <source>
        <dbReference type="EMBL" id="GFQ93947.1"/>
    </source>
</evidence>
<feature type="region of interest" description="Disordered" evidence="1">
    <location>
        <begin position="1"/>
        <end position="23"/>
    </location>
</feature>
<name>A0A8X6IGD0_TRICU</name>